<keyword evidence="3" id="KW-0378">Hydrolase</keyword>
<dbReference type="VEuPathDB" id="TriTrypDB:ADEAN_000985100"/>
<evidence type="ECO:0000256" key="1">
    <source>
        <dbReference type="ARBA" id="ARBA00007623"/>
    </source>
</evidence>
<dbReference type="InterPro" id="IPR001300">
    <property type="entry name" value="Peptidase_C2_calpain_cat"/>
</dbReference>
<reference evidence="7 8" key="1">
    <citation type="submission" date="2020-08" db="EMBL/GenBank/DDBJ databases">
        <authorList>
            <person name="Newling K."/>
            <person name="Davey J."/>
            <person name="Forrester S."/>
        </authorList>
    </citation>
    <scope>NUCLEOTIDE SEQUENCE [LARGE SCALE GENOMIC DNA]</scope>
    <source>
        <strain evidence="8">Crithidia deanei Carvalho (ATCC PRA-265)</strain>
    </source>
</reference>
<dbReference type="PANTHER" id="PTHR10183">
    <property type="entry name" value="CALPAIN"/>
    <property type="match status" value="1"/>
</dbReference>
<dbReference type="InterPro" id="IPR038765">
    <property type="entry name" value="Papain-like_cys_pep_sf"/>
</dbReference>
<dbReference type="PROSITE" id="PS50203">
    <property type="entry name" value="CALPAIN_CAT"/>
    <property type="match status" value="1"/>
</dbReference>
<protein>
    <submittedName>
        <fullName evidence="7">Calpain family cysteine protease, putative</fullName>
    </submittedName>
</protein>
<dbReference type="Pfam" id="PF00648">
    <property type="entry name" value="Peptidase_C2"/>
    <property type="match status" value="1"/>
</dbReference>
<evidence type="ECO:0000256" key="4">
    <source>
        <dbReference type="ARBA" id="ARBA00022807"/>
    </source>
</evidence>
<dbReference type="SUPFAM" id="SSF54001">
    <property type="entry name" value="Cysteine proteinases"/>
    <property type="match status" value="1"/>
</dbReference>
<name>A0A7G2CSV9_9TRYP</name>
<dbReference type="SMART" id="SM00230">
    <property type="entry name" value="CysPc"/>
    <property type="match status" value="1"/>
</dbReference>
<dbReference type="Proteomes" id="UP000515908">
    <property type="component" value="Chromosome 25"/>
</dbReference>
<dbReference type="GO" id="GO:0004198">
    <property type="term" value="F:calcium-dependent cysteine-type endopeptidase activity"/>
    <property type="evidence" value="ECO:0007669"/>
    <property type="project" value="InterPro"/>
</dbReference>
<sequence length="491" mass="54981">MEDEDIFGLCDSLRQSHVNVVSLKNVKLSMGSGEQILSLCQSNKEIYAVVLQNSLLTDRLIDSIGLACELNNIDARSSVGFTGIKKEQPKIKPFLFNGLCNRKLSELKVIGDCCPVTIMSSIVDSQCDFFNDDEFMLEEQLFGFDITWIQATGVVKRSARARISCTGAGQVVESRFFSNTKLHTALCLLQQLGLQKGTMGKKIPEIGFYSFNFFVDGGKTSVVVDDKIPFASSSSGVVPFGIYSETLDVWGALIEKAIAKLLGGYKKIDDLSHWEIISLLTGGSPFSIHWSDLFHLKTEAMFSFLRDLLNGKGFLFSVAVPAHDATAKLLEEKNIVSQAPYTVIASDVYVEKDIKTFLVQLVLPYGSSIPQDAFTRGAFAACFYNDFQTCWVPFENYVTLFEYCCLLKWPFEDPERLYIKRQVRPSVSLFPPTSSRFALNTAFALENTGFNDDDIVLSVFQCGEIKTDCLQLFFFKLYSDEKRYDVSRKIS</sequence>
<dbReference type="AlphaFoldDB" id="A0A7G2CSV9"/>
<dbReference type="PANTHER" id="PTHR10183:SF379">
    <property type="entry name" value="CALPAIN-5"/>
    <property type="match status" value="1"/>
</dbReference>
<dbReference type="OrthoDB" id="424753at2759"/>
<dbReference type="GO" id="GO:0006508">
    <property type="term" value="P:proteolysis"/>
    <property type="evidence" value="ECO:0007669"/>
    <property type="project" value="UniProtKB-KW"/>
</dbReference>
<keyword evidence="2 7" id="KW-0645">Protease</keyword>
<keyword evidence="8" id="KW-1185">Reference proteome</keyword>
<comment type="similarity">
    <text evidence="1">Belongs to the peptidase C2 family.</text>
</comment>
<evidence type="ECO:0000256" key="2">
    <source>
        <dbReference type="ARBA" id="ARBA00022670"/>
    </source>
</evidence>
<keyword evidence="4" id="KW-0788">Thiol protease</keyword>
<organism evidence="7 8">
    <name type="scientific">Angomonas deanei</name>
    <dbReference type="NCBI Taxonomy" id="59799"/>
    <lineage>
        <taxon>Eukaryota</taxon>
        <taxon>Discoba</taxon>
        <taxon>Euglenozoa</taxon>
        <taxon>Kinetoplastea</taxon>
        <taxon>Metakinetoplastina</taxon>
        <taxon>Trypanosomatida</taxon>
        <taxon>Trypanosomatidae</taxon>
        <taxon>Strigomonadinae</taxon>
        <taxon>Angomonas</taxon>
    </lineage>
</organism>
<proteinExistence type="inferred from homology"/>
<dbReference type="EMBL" id="LR877169">
    <property type="protein sequence ID" value="CAD2222307.1"/>
    <property type="molecule type" value="Genomic_DNA"/>
</dbReference>
<dbReference type="InterPro" id="IPR022684">
    <property type="entry name" value="Calpain_cysteine_protease"/>
</dbReference>
<evidence type="ECO:0000313" key="7">
    <source>
        <dbReference type="EMBL" id="CAD2222307.1"/>
    </source>
</evidence>
<evidence type="ECO:0000256" key="3">
    <source>
        <dbReference type="ARBA" id="ARBA00022801"/>
    </source>
</evidence>
<accession>A0A7G2CSV9</accession>
<evidence type="ECO:0000256" key="5">
    <source>
        <dbReference type="PROSITE-ProRule" id="PRU00239"/>
    </source>
</evidence>
<evidence type="ECO:0000259" key="6">
    <source>
        <dbReference type="PROSITE" id="PS50203"/>
    </source>
</evidence>
<evidence type="ECO:0000313" key="8">
    <source>
        <dbReference type="Proteomes" id="UP000515908"/>
    </source>
</evidence>
<comment type="caution">
    <text evidence="5">Lacks conserved residue(s) required for the propagation of feature annotation.</text>
</comment>
<gene>
    <name evidence="7" type="ORF">ADEAN_000985100</name>
</gene>
<feature type="domain" description="Calpain catalytic" evidence="6">
    <location>
        <begin position="195"/>
        <end position="402"/>
    </location>
</feature>